<keyword evidence="3" id="KW-1185">Reference proteome</keyword>
<dbReference type="Proteomes" id="UP001319861">
    <property type="component" value="Chromosome"/>
</dbReference>
<dbReference type="SUPFAM" id="SSF56784">
    <property type="entry name" value="HAD-like"/>
    <property type="match status" value="1"/>
</dbReference>
<dbReference type="Pfam" id="PF25109">
    <property type="entry name" value="HAD_PNKP"/>
    <property type="match status" value="1"/>
</dbReference>
<organism evidence="2 3">
    <name type="scientific">Sinomonas cyclohexanicum</name>
    <name type="common">Corynebacterium cyclohexanicum</name>
    <dbReference type="NCBI Taxonomy" id="322009"/>
    <lineage>
        <taxon>Bacteria</taxon>
        <taxon>Bacillati</taxon>
        <taxon>Actinomycetota</taxon>
        <taxon>Actinomycetes</taxon>
        <taxon>Micrococcales</taxon>
        <taxon>Micrococcaceae</taxon>
        <taxon>Sinomonas</taxon>
    </lineage>
</organism>
<dbReference type="InterPro" id="IPR036412">
    <property type="entry name" value="HAD-like_sf"/>
</dbReference>
<dbReference type="EMBL" id="AP024525">
    <property type="protein sequence ID" value="BCT75577.1"/>
    <property type="molecule type" value="Genomic_DNA"/>
</dbReference>
<dbReference type="InterPro" id="IPR023214">
    <property type="entry name" value="HAD_sf"/>
</dbReference>
<feature type="domain" description="Polynucleotide kinase PNKP phosphatase" evidence="1">
    <location>
        <begin position="8"/>
        <end position="151"/>
    </location>
</feature>
<evidence type="ECO:0000259" key="1">
    <source>
        <dbReference type="Pfam" id="PF25109"/>
    </source>
</evidence>
<protein>
    <recommendedName>
        <fullName evidence="1">Polynucleotide kinase PNKP phosphatase domain-containing protein</fullName>
    </recommendedName>
</protein>
<dbReference type="Gene3D" id="3.40.50.1000">
    <property type="entry name" value="HAD superfamily/HAD-like"/>
    <property type="match status" value="1"/>
</dbReference>
<name>A0ABN6FF91_SINCY</name>
<gene>
    <name evidence="2" type="ORF">SCMU_14190</name>
</gene>
<evidence type="ECO:0000313" key="3">
    <source>
        <dbReference type="Proteomes" id="UP001319861"/>
    </source>
</evidence>
<accession>A0ABN6FF91</accession>
<dbReference type="InterPro" id="IPR056782">
    <property type="entry name" value="HAD_PNKP"/>
</dbReference>
<evidence type="ECO:0000313" key="2">
    <source>
        <dbReference type="EMBL" id="BCT75577.1"/>
    </source>
</evidence>
<reference evidence="2 3" key="1">
    <citation type="journal article" date="2021" name="J. Biosci. Bioeng.">
        <title>Identification and characterization of a chc gene cluster responsible for the aromatization pathway of cyclohexanecarboxylate degradation in Sinomonas cyclohexanicum ATCC 51369.</title>
        <authorList>
            <person name="Yamamoto T."/>
            <person name="Hasegawa Y."/>
            <person name="Lau P.C.K."/>
            <person name="Iwaki H."/>
        </authorList>
    </citation>
    <scope>NUCLEOTIDE SEQUENCE [LARGE SCALE GENOMIC DNA]</scope>
    <source>
        <strain evidence="2 3">ATCC 51369</strain>
    </source>
</reference>
<proteinExistence type="predicted"/>
<sequence length="156" mass="17341">MTGWRGPAVIVDCDGTLVDVTSIRHHVVPGLPGWAGRKDFDAFHKASVWCPPIHPTLAAVEEHRAAGRAILIMTARMRRWEPHTRGWLATHSVRFDHLFMRTDGDRRPDTVVKGELLAQARAMGWDPTHAIDDNPSVIGLWEAEGLDVTVVDGWIG</sequence>